<name>A0A8D8V109_9HEMI</name>
<dbReference type="FunFam" id="3.30.420.210:FF:000002">
    <property type="entry name" value="UBX domain-containing protein 1"/>
    <property type="match status" value="1"/>
</dbReference>
<dbReference type="Pfam" id="PF00789">
    <property type="entry name" value="UBX"/>
    <property type="match status" value="1"/>
</dbReference>
<dbReference type="Pfam" id="PF08059">
    <property type="entry name" value="SEP"/>
    <property type="match status" value="1"/>
</dbReference>
<evidence type="ECO:0000256" key="1">
    <source>
        <dbReference type="ARBA" id="ARBA00022786"/>
    </source>
</evidence>
<dbReference type="InterPro" id="IPR009060">
    <property type="entry name" value="UBA-like_sf"/>
</dbReference>
<dbReference type="AlphaFoldDB" id="A0A8D8V109"/>
<dbReference type="Gene3D" id="3.10.20.90">
    <property type="entry name" value="Phosphatidylinositol 3-kinase Catalytic Subunit, Chain A, domain 1"/>
    <property type="match status" value="1"/>
</dbReference>
<accession>A0A8D8V109</accession>
<dbReference type="GO" id="GO:0007030">
    <property type="term" value="P:Golgi organization"/>
    <property type="evidence" value="ECO:0007669"/>
    <property type="project" value="TreeGrafter"/>
</dbReference>
<dbReference type="Pfam" id="PF14555">
    <property type="entry name" value="UBA_4"/>
    <property type="match status" value="1"/>
</dbReference>
<organism evidence="5">
    <name type="scientific">Cacopsylla melanoneura</name>
    <dbReference type="NCBI Taxonomy" id="428564"/>
    <lineage>
        <taxon>Eukaryota</taxon>
        <taxon>Metazoa</taxon>
        <taxon>Ecdysozoa</taxon>
        <taxon>Arthropoda</taxon>
        <taxon>Hexapoda</taxon>
        <taxon>Insecta</taxon>
        <taxon>Pterygota</taxon>
        <taxon>Neoptera</taxon>
        <taxon>Paraneoptera</taxon>
        <taxon>Hemiptera</taxon>
        <taxon>Sternorrhyncha</taxon>
        <taxon>Psylloidea</taxon>
        <taxon>Psyllidae</taxon>
        <taxon>Psyllinae</taxon>
        <taxon>Cacopsylla</taxon>
    </lineage>
</organism>
<dbReference type="GO" id="GO:0043130">
    <property type="term" value="F:ubiquitin binding"/>
    <property type="evidence" value="ECO:0007669"/>
    <property type="project" value="TreeGrafter"/>
</dbReference>
<feature type="compositionally biased region" description="Polar residues" evidence="2">
    <location>
        <begin position="160"/>
        <end position="173"/>
    </location>
</feature>
<dbReference type="GO" id="GO:0031468">
    <property type="term" value="P:nuclear membrane reassembly"/>
    <property type="evidence" value="ECO:0007669"/>
    <property type="project" value="TreeGrafter"/>
</dbReference>
<dbReference type="Gene3D" id="1.10.8.10">
    <property type="entry name" value="DNA helicase RuvA subunit, C-terminal domain"/>
    <property type="match status" value="1"/>
</dbReference>
<dbReference type="SUPFAM" id="SSF54236">
    <property type="entry name" value="Ubiquitin-like"/>
    <property type="match status" value="1"/>
</dbReference>
<dbReference type="GO" id="GO:0061025">
    <property type="term" value="P:membrane fusion"/>
    <property type="evidence" value="ECO:0007669"/>
    <property type="project" value="TreeGrafter"/>
</dbReference>
<sequence length="396" mass="43184">MSDQQNLITQFIEITGVEESRAKFYLESSGWDLNLATASFFEGDADEGGPRSVESLPQSDNDEQDTPPPAIHFHGPGSSKPKTKSKEKKPASKPKFGTIASLKDQDDDDDSDEEEGQKFYAGGSTHSGQQVIGPGKKKKDFVAEMFKSVQEQGPDILADPQTSSGRGGSSHQFGGTGYRLGQTDNDTQVIVAPGSSNNQERQIEITLKLWKEGFSINDGELRAYTDPANAEFLSSIKRGVVPTELLRDAKGGEIHMSMVDNRHETYVAPKPQVKPFCGQGHTLGSPVPTTIGQTKVFDEKDRLANENAAKESVQVNSSEPTTSIQIRLSDGSRLIGTFNHTHTLNDVRSYINTARPQYETSDYGLMTAFPSKELTDNSQTVKNAGILNAAIIQKLR</sequence>
<dbReference type="InterPro" id="IPR036241">
    <property type="entry name" value="NSFL1C_SEP_dom_sf"/>
</dbReference>
<evidence type="ECO:0000259" key="4">
    <source>
        <dbReference type="PROSITE" id="PS51399"/>
    </source>
</evidence>
<dbReference type="Gene3D" id="3.30.420.210">
    <property type="entry name" value="SEP domain"/>
    <property type="match status" value="1"/>
</dbReference>
<dbReference type="PANTHER" id="PTHR23333">
    <property type="entry name" value="UBX DOMAIN CONTAINING PROTEIN"/>
    <property type="match status" value="1"/>
</dbReference>
<feature type="domain" description="UBX" evidence="3">
    <location>
        <begin position="317"/>
        <end position="394"/>
    </location>
</feature>
<feature type="domain" description="SEP" evidence="4">
    <location>
        <begin position="202"/>
        <end position="267"/>
    </location>
</feature>
<dbReference type="FunFam" id="1.10.8.10:FF:000020">
    <property type="entry name" value="NSFL1 (p97) cofactor (p47)"/>
    <property type="match status" value="1"/>
</dbReference>
<dbReference type="InterPro" id="IPR001012">
    <property type="entry name" value="UBX_dom"/>
</dbReference>
<dbReference type="InterPro" id="IPR012989">
    <property type="entry name" value="SEP_domain"/>
</dbReference>
<dbReference type="SMART" id="SM00553">
    <property type="entry name" value="SEP"/>
    <property type="match status" value="1"/>
</dbReference>
<dbReference type="GO" id="GO:0043161">
    <property type="term" value="P:proteasome-mediated ubiquitin-dependent protein catabolic process"/>
    <property type="evidence" value="ECO:0007669"/>
    <property type="project" value="TreeGrafter"/>
</dbReference>
<dbReference type="CDD" id="cd14348">
    <property type="entry name" value="UBA_p47"/>
    <property type="match status" value="1"/>
</dbReference>
<dbReference type="EMBL" id="HBUF01352263">
    <property type="protein sequence ID" value="CAG6714811.1"/>
    <property type="molecule type" value="Transcribed_RNA"/>
</dbReference>
<feature type="region of interest" description="Disordered" evidence="2">
    <location>
        <begin position="150"/>
        <end position="176"/>
    </location>
</feature>
<dbReference type="SMART" id="SM00166">
    <property type="entry name" value="UBX"/>
    <property type="match status" value="1"/>
</dbReference>
<keyword evidence="1" id="KW-0833">Ubl conjugation pathway</keyword>
<protein>
    <submittedName>
        <fullName evidence="5">NSFL1 cofactor p47</fullName>
    </submittedName>
</protein>
<dbReference type="GO" id="GO:0005634">
    <property type="term" value="C:nucleus"/>
    <property type="evidence" value="ECO:0007669"/>
    <property type="project" value="TreeGrafter"/>
</dbReference>
<evidence type="ECO:0000313" key="5">
    <source>
        <dbReference type="EMBL" id="CAG6714811.1"/>
    </source>
</evidence>
<dbReference type="PANTHER" id="PTHR23333:SF20">
    <property type="entry name" value="NSFL1 COFACTOR P47"/>
    <property type="match status" value="1"/>
</dbReference>
<evidence type="ECO:0000259" key="3">
    <source>
        <dbReference type="PROSITE" id="PS50033"/>
    </source>
</evidence>
<dbReference type="CDD" id="cd01770">
    <property type="entry name" value="UBX_UBXN2"/>
    <property type="match status" value="1"/>
</dbReference>
<reference evidence="5" key="1">
    <citation type="submission" date="2021-05" db="EMBL/GenBank/DDBJ databases">
        <authorList>
            <person name="Alioto T."/>
            <person name="Alioto T."/>
            <person name="Gomez Garrido J."/>
        </authorList>
    </citation>
    <scope>NUCLEOTIDE SEQUENCE</scope>
</reference>
<dbReference type="SUPFAM" id="SSF46934">
    <property type="entry name" value="UBA-like"/>
    <property type="match status" value="1"/>
</dbReference>
<dbReference type="FunFam" id="3.10.20.90:FF:000179">
    <property type="entry name" value="Plant UBX domain-containing protein 4"/>
    <property type="match status" value="1"/>
</dbReference>
<dbReference type="PROSITE" id="PS50033">
    <property type="entry name" value="UBX"/>
    <property type="match status" value="1"/>
</dbReference>
<dbReference type="GO" id="GO:0000045">
    <property type="term" value="P:autophagosome assembly"/>
    <property type="evidence" value="ECO:0007669"/>
    <property type="project" value="TreeGrafter"/>
</dbReference>
<feature type="compositionally biased region" description="Acidic residues" evidence="2">
    <location>
        <begin position="105"/>
        <end position="115"/>
    </location>
</feature>
<dbReference type="GO" id="GO:0005829">
    <property type="term" value="C:cytosol"/>
    <property type="evidence" value="ECO:0007669"/>
    <property type="project" value="TreeGrafter"/>
</dbReference>
<proteinExistence type="predicted"/>
<dbReference type="InterPro" id="IPR029071">
    <property type="entry name" value="Ubiquitin-like_domsf"/>
</dbReference>
<dbReference type="SUPFAM" id="SSF102848">
    <property type="entry name" value="NSFL1 (p97 ATPase) cofactor p47, SEP domain"/>
    <property type="match status" value="1"/>
</dbReference>
<evidence type="ECO:0000256" key="2">
    <source>
        <dbReference type="SAM" id="MobiDB-lite"/>
    </source>
</evidence>
<feature type="region of interest" description="Disordered" evidence="2">
    <location>
        <begin position="42"/>
        <end position="135"/>
    </location>
</feature>
<dbReference type="PROSITE" id="PS51399">
    <property type="entry name" value="SEP"/>
    <property type="match status" value="1"/>
</dbReference>